<feature type="non-terminal residue" evidence="2">
    <location>
        <position position="1"/>
    </location>
</feature>
<keyword evidence="3" id="KW-1185">Reference proteome</keyword>
<organism evidence="2 3">
    <name type="scientific">Lentinula lateritia</name>
    <dbReference type="NCBI Taxonomy" id="40482"/>
    <lineage>
        <taxon>Eukaryota</taxon>
        <taxon>Fungi</taxon>
        <taxon>Dikarya</taxon>
        <taxon>Basidiomycota</taxon>
        <taxon>Agaricomycotina</taxon>
        <taxon>Agaricomycetes</taxon>
        <taxon>Agaricomycetidae</taxon>
        <taxon>Agaricales</taxon>
        <taxon>Marasmiineae</taxon>
        <taxon>Omphalotaceae</taxon>
        <taxon>Lentinula</taxon>
    </lineage>
</organism>
<dbReference type="PANTHER" id="PTHR46177">
    <property type="entry name" value="INTEGRASE CATALYTIC DOMAIN-CONTAINING PROTEIN"/>
    <property type="match status" value="1"/>
</dbReference>
<evidence type="ECO:0000259" key="1">
    <source>
        <dbReference type="Pfam" id="PF24764"/>
    </source>
</evidence>
<dbReference type="Pfam" id="PF24764">
    <property type="entry name" value="rva_4"/>
    <property type="match status" value="1"/>
</dbReference>
<reference evidence="2" key="1">
    <citation type="submission" date="2022-08" db="EMBL/GenBank/DDBJ databases">
        <title>A Global Phylogenomic Analysis of the Shiitake Genus Lentinula.</title>
        <authorList>
            <consortium name="DOE Joint Genome Institute"/>
            <person name="Sierra-Patev S."/>
            <person name="Min B."/>
            <person name="Naranjo-Ortiz M."/>
            <person name="Looney B."/>
            <person name="Konkel Z."/>
            <person name="Slot J.C."/>
            <person name="Sakamoto Y."/>
            <person name="Steenwyk J.L."/>
            <person name="Rokas A."/>
            <person name="Carro J."/>
            <person name="Camarero S."/>
            <person name="Ferreira P."/>
            <person name="Molpeceres G."/>
            <person name="Ruiz-Duenas F.J."/>
            <person name="Serrano A."/>
            <person name="Henrissat B."/>
            <person name="Drula E."/>
            <person name="Hughes K.W."/>
            <person name="Mata J.L."/>
            <person name="Ishikawa N.K."/>
            <person name="Vargas-Isla R."/>
            <person name="Ushijima S."/>
            <person name="Smith C.A."/>
            <person name="Ahrendt S."/>
            <person name="Andreopoulos W."/>
            <person name="He G."/>
            <person name="Labutti K."/>
            <person name="Lipzen A."/>
            <person name="Ng V."/>
            <person name="Riley R."/>
            <person name="Sandor L."/>
            <person name="Barry K."/>
            <person name="Martinez A.T."/>
            <person name="Xiao Y."/>
            <person name="Gibbons J.G."/>
            <person name="Terashima K."/>
            <person name="Grigoriev I.V."/>
            <person name="Hibbett D.S."/>
        </authorList>
    </citation>
    <scope>NUCLEOTIDE SEQUENCE</scope>
    <source>
        <strain evidence="2">RHP3577 ss4</strain>
    </source>
</reference>
<accession>A0ABQ8VLK1</accession>
<name>A0ABQ8VLK1_9AGAR</name>
<proteinExistence type="predicted"/>
<dbReference type="EMBL" id="JANVFT010000022">
    <property type="protein sequence ID" value="KAJ4497267.1"/>
    <property type="molecule type" value="Genomic_DNA"/>
</dbReference>
<evidence type="ECO:0000313" key="3">
    <source>
        <dbReference type="Proteomes" id="UP001150217"/>
    </source>
</evidence>
<sequence>GIKGSRGTTQTMPDLDKRQFVLDEMAQDPNRKRGPRTIKERLALEHNVHLTREFIENTMREEDPEGFQSRDPTAKKISRGVLVCLGPHQEWSGNGHDKLAAIGFPIWGVRDVWSGKWLGLWVVPNNRLKDTIGYLYLKLVHEYGGIPIQMTTDCGSELVTVYGFVNALREEFASDLPIDILPAHKFLQSIHNITIERGWLRLRLDWGENVKIFWDAGAGIYNASDPKHDALVRWLWPTLIQAELESLKDRFNNHRVRTDKGKYLPSGVSPNIAFSLYHKYRGENGLQHVDREVIAKLMEDIGGEDLIRFVSVDYAAHAQQIYNNLDFPKLSLSNIWDVFQAMLPHI</sequence>
<feature type="domain" description="Integrase core" evidence="1">
    <location>
        <begin position="86"/>
        <end position="262"/>
    </location>
</feature>
<gene>
    <name evidence="2" type="ORF">C8R41DRAFT_759713</name>
</gene>
<dbReference type="Proteomes" id="UP001150217">
    <property type="component" value="Unassembled WGS sequence"/>
</dbReference>
<dbReference type="InterPro" id="IPR058913">
    <property type="entry name" value="Integrase_dom_put"/>
</dbReference>
<comment type="caution">
    <text evidence="2">The sequence shown here is derived from an EMBL/GenBank/DDBJ whole genome shotgun (WGS) entry which is preliminary data.</text>
</comment>
<protein>
    <recommendedName>
        <fullName evidence="1">Integrase core domain-containing protein</fullName>
    </recommendedName>
</protein>
<dbReference type="PANTHER" id="PTHR46177:SF1">
    <property type="entry name" value="INTEGRASE CATALYTIC DOMAIN-CONTAINING PROTEIN"/>
    <property type="match status" value="1"/>
</dbReference>
<evidence type="ECO:0000313" key="2">
    <source>
        <dbReference type="EMBL" id="KAJ4497267.1"/>
    </source>
</evidence>